<evidence type="ECO:0000313" key="2">
    <source>
        <dbReference type="Proteomes" id="UP000075613"/>
    </source>
</evidence>
<reference evidence="1 2" key="1">
    <citation type="journal article" date="2015" name="Int. J. Syst. Evol. Microbiol.">
        <title>Burkholderia monticola sp. nov., isolated from mountain soil.</title>
        <authorList>
            <person name="Baek I."/>
            <person name="Seo B."/>
            <person name="Lee I."/>
            <person name="Yi H."/>
            <person name="Chun J."/>
        </authorList>
    </citation>
    <scope>NUCLEOTIDE SEQUENCE [LARGE SCALE GENOMIC DNA]</scope>
    <source>
        <strain evidence="1 2">JC2948</strain>
    </source>
</reference>
<dbReference type="STRING" id="1399968.CI15_19000"/>
<organism evidence="1 2">
    <name type="scientific">Paraburkholderia monticola</name>
    <dbReference type="NCBI Taxonomy" id="1399968"/>
    <lineage>
        <taxon>Bacteria</taxon>
        <taxon>Pseudomonadati</taxon>
        <taxon>Pseudomonadota</taxon>
        <taxon>Betaproteobacteria</taxon>
        <taxon>Burkholderiales</taxon>
        <taxon>Burkholderiaceae</taxon>
        <taxon>Paraburkholderia</taxon>
    </lineage>
</organism>
<accession>A0A149PNR7</accession>
<dbReference type="Proteomes" id="UP000075613">
    <property type="component" value="Unassembled WGS sequence"/>
</dbReference>
<name>A0A149PNR7_9BURK</name>
<dbReference type="EMBL" id="LRBG01000022">
    <property type="protein sequence ID" value="KXU86526.1"/>
    <property type="molecule type" value="Genomic_DNA"/>
</dbReference>
<dbReference type="OrthoDB" id="9129475at2"/>
<gene>
    <name evidence="1" type="ORF">CI15_19000</name>
</gene>
<proteinExistence type="predicted"/>
<dbReference type="RefSeq" id="WP_062129814.1">
    <property type="nucleotide sequence ID" value="NZ_LRBG01000022.1"/>
</dbReference>
<comment type="caution">
    <text evidence="1">The sequence shown here is derived from an EMBL/GenBank/DDBJ whole genome shotgun (WGS) entry which is preliminary data.</text>
</comment>
<protein>
    <submittedName>
        <fullName evidence="1">Uncharacterized protein</fullName>
    </submittedName>
</protein>
<dbReference type="AlphaFoldDB" id="A0A149PNR7"/>
<sequence length="214" mass="23972">MVDALHASATAGTERSISSAWLRQTVKPTGARNSRARGFWQVAPYASKLTRAHRAAAKADHAFARALREQTIYPQRIDALIAGRTWFDGKECAKCGGSRRRVYDVACYDCTQIGRGFKTGTKGRCIALPPAKLSRDGWLARNAERKREAAGEYIEYSSGEWSARQYPTGRLSVRCLAHHIDNPDFRTVHGSRIFQLCEQHPDLLILLRRAGWSI</sequence>
<keyword evidence="2" id="KW-1185">Reference proteome</keyword>
<evidence type="ECO:0000313" key="1">
    <source>
        <dbReference type="EMBL" id="KXU86526.1"/>
    </source>
</evidence>